<protein>
    <submittedName>
        <fullName evidence="1">Uncharacterized protein</fullName>
    </submittedName>
</protein>
<proteinExistence type="predicted"/>
<evidence type="ECO:0000313" key="1">
    <source>
        <dbReference type="EMBL" id="ALS24947.1"/>
    </source>
</evidence>
<dbReference type="AlphaFoldDB" id="A0A0U2VNW1"/>
<keyword evidence="2" id="KW-1185">Reference proteome</keyword>
<dbReference type="Proteomes" id="UP000061660">
    <property type="component" value="Chromosome"/>
</dbReference>
<dbReference type="EMBL" id="CP013652">
    <property type="protein sequence ID" value="ALS24947.1"/>
    <property type="molecule type" value="Genomic_DNA"/>
</dbReference>
<reference evidence="1 2" key="2">
    <citation type="journal article" date="2016" name="Genome Announc.">
        <title>Complete Genome Sequences of Two Interactive Moderate Thermophiles, Paenibacillus napthalenovorans 32O-Y and Paenibacillus sp. 32O-W.</title>
        <authorList>
            <person name="Butler R.R.III."/>
            <person name="Wang J."/>
            <person name="Stark B.C."/>
            <person name="Pombert J.F."/>
        </authorList>
    </citation>
    <scope>NUCLEOTIDE SEQUENCE [LARGE SCALE GENOMIC DNA]</scope>
    <source>
        <strain evidence="1 2">32O-Y</strain>
    </source>
</reference>
<name>A0A0U2VNW1_9BACL</name>
<sequence>MAANTGIHTFLAGYTPKPAMVSGFLFQQQPQPAAKSPAKAAGALDVFALLSLLLSFRLGRSRQMLEREHGGAAEQPSQKVPVRRIQPAPVAFEGKLQQPLWSIRVLLKSLSRRCPADSDVFPPILRKESPI</sequence>
<evidence type="ECO:0000313" key="2">
    <source>
        <dbReference type="Proteomes" id="UP000061660"/>
    </source>
</evidence>
<reference evidence="2" key="1">
    <citation type="submission" date="2015-12" db="EMBL/GenBank/DDBJ databases">
        <title>Complete genome sequences of two moderately thermophilic Paenibacillus species.</title>
        <authorList>
            <person name="Butler R.III."/>
            <person name="Wang J."/>
            <person name="Stark B.C."/>
            <person name="Pombert J.-F."/>
        </authorList>
    </citation>
    <scope>NUCLEOTIDE SEQUENCE [LARGE SCALE GENOMIC DNA]</scope>
    <source>
        <strain evidence="2">32O-Y</strain>
    </source>
</reference>
<gene>
    <name evidence="1" type="ORF">IJ22_46850</name>
</gene>
<accession>A0A0U2VNW1</accession>
<dbReference type="KEGG" id="pnp:IJ22_46850"/>
<organism evidence="1 2">
    <name type="scientific">Paenibacillus naphthalenovorans</name>
    <dbReference type="NCBI Taxonomy" id="162209"/>
    <lineage>
        <taxon>Bacteria</taxon>
        <taxon>Bacillati</taxon>
        <taxon>Bacillota</taxon>
        <taxon>Bacilli</taxon>
        <taxon>Bacillales</taxon>
        <taxon>Paenibacillaceae</taxon>
        <taxon>Paenibacillus</taxon>
    </lineage>
</organism>
<dbReference type="RefSeq" id="WP_062410427.1">
    <property type="nucleotide sequence ID" value="NZ_CP013652.1"/>
</dbReference>